<feature type="region of interest" description="Disordered" evidence="2">
    <location>
        <begin position="1079"/>
        <end position="1116"/>
    </location>
</feature>
<feature type="compositionally biased region" description="Basic and acidic residues" evidence="2">
    <location>
        <begin position="831"/>
        <end position="879"/>
    </location>
</feature>
<dbReference type="PANTHER" id="PTHR39063">
    <property type="entry name" value="ORAL-FACIAL-DIGITAL SYNDROME 1 PROTEIN HOMOLOG"/>
    <property type="match status" value="1"/>
</dbReference>
<feature type="compositionally biased region" description="Basic and acidic residues" evidence="2">
    <location>
        <begin position="1026"/>
        <end position="1042"/>
    </location>
</feature>
<feature type="compositionally biased region" description="Basic and acidic residues" evidence="2">
    <location>
        <begin position="941"/>
        <end position="1017"/>
    </location>
</feature>
<feature type="compositionally biased region" description="Polar residues" evidence="2">
    <location>
        <begin position="821"/>
        <end position="830"/>
    </location>
</feature>
<dbReference type="Gene3D" id="1.20.960.40">
    <property type="match status" value="1"/>
</dbReference>
<feature type="coiled-coil region" evidence="1">
    <location>
        <begin position="474"/>
        <end position="583"/>
    </location>
</feature>
<dbReference type="GO" id="GO:0060287">
    <property type="term" value="P:epithelial cilium movement involved in determination of left/right asymmetry"/>
    <property type="evidence" value="ECO:0007669"/>
    <property type="project" value="TreeGrafter"/>
</dbReference>
<dbReference type="InterPro" id="IPR055289">
    <property type="entry name" value="OFD1"/>
</dbReference>
<evidence type="ECO:0000256" key="1">
    <source>
        <dbReference type="SAM" id="Coils"/>
    </source>
</evidence>
<evidence type="ECO:0000256" key="2">
    <source>
        <dbReference type="SAM" id="MobiDB-lite"/>
    </source>
</evidence>
<comment type="caution">
    <text evidence="3">The sequence shown here is derived from an EMBL/GenBank/DDBJ whole genome shotgun (WGS) entry which is preliminary data.</text>
</comment>
<proteinExistence type="predicted"/>
<feature type="region of interest" description="Disordered" evidence="2">
    <location>
        <begin position="667"/>
        <end position="693"/>
    </location>
</feature>
<dbReference type="OrthoDB" id="206339at2759"/>
<feature type="coiled-coil region" evidence="1">
    <location>
        <begin position="398"/>
        <end position="439"/>
    </location>
</feature>
<sequence length="1116" mass="130199">MCVYTKVFCIMIIDQSRKMQDSEKGGLSAKGLRKKLYRSLRERGHIDSMKSQLREKIVNELSLGSLTGTPSSIPRVPEESSLLLRAANSLVVDHLGKCGYDYSLSVFKPESGCDHEKVFTTRDLLQLLNISPQSKLYKTLIQNIPSYQKKGFLWQLLCEISSYHSNSTQNEAIQTEPIHLGPISSLDKKLQQVESAYESEGDLAYRGKSRTAEERILSYQRQLEERSRNERKVEFERFRDTELARMRLEEQNNCRKQIDAARREMEQLYQNKSDGLLERERHAIERLQRQQEISERETFNQRQSILEEIQLVRQREADLKRQGEINAREKRLQEEKLESLQNTLREREKAVTRLELDFDNKLEDQINRYKIQEQSRLLEKQRHLEAQEARLTEETRSLANERLSIENTTKELQEKRIQVKEFESQLQQMRQETITMQSQKDVLNDKVRQMLDYPNLRSENAVLKNEIEATKMRLAESKYEVEQERKKHEDLLRETRERLSMPSPETVLLQRELDRARDHVKQEKAVAEHQVQEIQRQLKEELERNKDLMSKYEEQSLQKKEMTRELEDLRHQLLQTQQALNNEIYRNPKPSTAQRSRVRFDQDEVPVHDTTQHPTDLYFDTSLRKTLVEPGLLLEMDLDSYNLDNSAPPFVQSQHVLDDFDRILGPINGSGGHSRHFSTQDPQDSNDVSKDVVQETRERLQDLEREAENLEANYRRFQTRIIDADGLDAQAQYASKNRDTFRSIMATHTPVSSPPRQTLTQHSPIRSTYHSPSRTPWASAGRPLSSTPYKERRKIDVELHSPPTLDPQLETHATNLPSFGLSALTNVSSPENRDIRERPQFGDFPKDRKQSDDGQRTESDDFTKQWEQPDFRGGEDKQPGDIALSDLDARPGSPSVMVVHVAGSQHSDELDNQAVKGEGDRRSGILGDHQPINLQGEPAEPDDKQGQASKKSDEFFDSIEQNKQKEQEEKRRQEEEDRRWEEERRQRQEERRKRDEEERLRQERELAELQKKEESKETVPVTTTENKVEQEKDGKDIKKDEEAVGMEESGIDPVMQKYMQMVQQQKTQEKKVATKAVGLWKQNSKERMSPPTSDHDISLVSEPKSIGGGSDDDFEW</sequence>
<feature type="region of interest" description="Disordered" evidence="2">
    <location>
        <begin position="747"/>
        <end position="789"/>
    </location>
</feature>
<gene>
    <name evidence="3" type="ORF">OFUS_LOCUS3869</name>
</gene>
<dbReference type="InterPro" id="IPR006594">
    <property type="entry name" value="LisH"/>
</dbReference>
<keyword evidence="1" id="KW-0175">Coiled coil</keyword>
<dbReference type="GO" id="GO:0036064">
    <property type="term" value="C:ciliary basal body"/>
    <property type="evidence" value="ECO:0007669"/>
    <property type="project" value="TreeGrafter"/>
</dbReference>
<evidence type="ECO:0000313" key="3">
    <source>
        <dbReference type="EMBL" id="CAH1776720.1"/>
    </source>
</evidence>
<dbReference type="PANTHER" id="PTHR39063:SF1">
    <property type="entry name" value="OFD1 CENTRIOLE AND CENTRIOLAR SATELLITE PROTEIN"/>
    <property type="match status" value="1"/>
</dbReference>
<organism evidence="3 4">
    <name type="scientific">Owenia fusiformis</name>
    <name type="common">Polychaete worm</name>
    <dbReference type="NCBI Taxonomy" id="6347"/>
    <lineage>
        <taxon>Eukaryota</taxon>
        <taxon>Metazoa</taxon>
        <taxon>Spiralia</taxon>
        <taxon>Lophotrochozoa</taxon>
        <taxon>Annelida</taxon>
        <taxon>Polychaeta</taxon>
        <taxon>Sedentaria</taxon>
        <taxon>Canalipalpata</taxon>
        <taxon>Sabellida</taxon>
        <taxon>Oweniida</taxon>
        <taxon>Oweniidae</taxon>
        <taxon>Owenia</taxon>
    </lineage>
</organism>
<dbReference type="PROSITE" id="PS50896">
    <property type="entry name" value="LISH"/>
    <property type="match status" value="1"/>
</dbReference>
<dbReference type="EMBL" id="CAIIXF020000002">
    <property type="protein sequence ID" value="CAH1776720.1"/>
    <property type="molecule type" value="Genomic_DNA"/>
</dbReference>
<reference evidence="3" key="1">
    <citation type="submission" date="2022-03" db="EMBL/GenBank/DDBJ databases">
        <authorList>
            <person name="Martin C."/>
        </authorList>
    </citation>
    <scope>NUCLEOTIDE SEQUENCE</scope>
</reference>
<feature type="region of interest" description="Disordered" evidence="2">
    <location>
        <begin position="821"/>
        <end position="1052"/>
    </location>
</feature>
<accession>A0A8J1TGL6</accession>
<dbReference type="GO" id="GO:0005576">
    <property type="term" value="C:extracellular region"/>
    <property type="evidence" value="ECO:0007669"/>
    <property type="project" value="GOC"/>
</dbReference>
<dbReference type="GO" id="GO:0005813">
    <property type="term" value="C:centrosome"/>
    <property type="evidence" value="ECO:0007669"/>
    <property type="project" value="TreeGrafter"/>
</dbReference>
<feature type="compositionally biased region" description="Polar residues" evidence="2">
    <location>
        <begin position="749"/>
        <end position="776"/>
    </location>
</feature>
<keyword evidence="4" id="KW-1185">Reference proteome</keyword>
<dbReference type="Proteomes" id="UP000749559">
    <property type="component" value="Unassembled WGS sequence"/>
</dbReference>
<feature type="coiled-coil region" evidence="1">
    <location>
        <begin position="251"/>
        <end position="357"/>
    </location>
</feature>
<feature type="compositionally biased region" description="Polar residues" evidence="2">
    <location>
        <begin position="677"/>
        <end position="686"/>
    </location>
</feature>
<name>A0A8J1TGL6_OWEFU</name>
<dbReference type="AlphaFoldDB" id="A0A8J1TGL6"/>
<evidence type="ECO:0000313" key="4">
    <source>
        <dbReference type="Proteomes" id="UP000749559"/>
    </source>
</evidence>
<protein>
    <submittedName>
        <fullName evidence="3">Uncharacterized protein</fullName>
    </submittedName>
</protein>
<dbReference type="Pfam" id="PF16045">
    <property type="entry name" value="LisH_2"/>
    <property type="match status" value="1"/>
</dbReference>
<feature type="compositionally biased region" description="Basic and acidic residues" evidence="2">
    <location>
        <begin position="1083"/>
        <end position="1097"/>
    </location>
</feature>